<evidence type="ECO:0000259" key="1">
    <source>
        <dbReference type="Pfam" id="PF05707"/>
    </source>
</evidence>
<reference evidence="2 5" key="2">
    <citation type="submission" date="2019-07" db="EMBL/GenBank/DDBJ databases">
        <title>Whole genome shotgun sequence of Halolactibacillus halophilus NBRC 100868.</title>
        <authorList>
            <person name="Hosoyama A."/>
            <person name="Uohara A."/>
            <person name="Ohji S."/>
            <person name="Ichikawa N."/>
        </authorList>
    </citation>
    <scope>NUCLEOTIDE SEQUENCE [LARGE SCALE GENOMIC DNA]</scope>
    <source>
        <strain evidence="2 5">NBRC 100868</strain>
    </source>
</reference>
<dbReference type="InterPro" id="IPR008900">
    <property type="entry name" value="Zot_N"/>
</dbReference>
<accession>A0A1I5QY78</accession>
<dbReference type="OrthoDB" id="2590238at2"/>
<evidence type="ECO:0000313" key="5">
    <source>
        <dbReference type="Proteomes" id="UP000321547"/>
    </source>
</evidence>
<keyword evidence="5" id="KW-1185">Reference proteome</keyword>
<feature type="domain" description="Zona occludens toxin N-terminal" evidence="1">
    <location>
        <begin position="48"/>
        <end position="131"/>
    </location>
</feature>
<dbReference type="EMBL" id="BJWI01000021">
    <property type="protein sequence ID" value="GEM01994.1"/>
    <property type="molecule type" value="Genomic_DNA"/>
</dbReference>
<reference evidence="3 4" key="1">
    <citation type="submission" date="2016-10" db="EMBL/GenBank/DDBJ databases">
        <authorList>
            <person name="de Groot N.N."/>
        </authorList>
    </citation>
    <scope>NUCLEOTIDE SEQUENCE [LARGE SCALE GENOMIC DNA]</scope>
    <source>
        <strain evidence="3 4">DSM 17073</strain>
    </source>
</reference>
<dbReference type="STRING" id="306540.SAMN05421839_12544"/>
<name>A0A1I5QY78_9BACI</name>
<dbReference type="InterPro" id="IPR027417">
    <property type="entry name" value="P-loop_NTPase"/>
</dbReference>
<dbReference type="Proteomes" id="UP000321547">
    <property type="component" value="Unassembled WGS sequence"/>
</dbReference>
<dbReference type="Proteomes" id="UP000242243">
    <property type="component" value="Unassembled WGS sequence"/>
</dbReference>
<protein>
    <submittedName>
        <fullName evidence="3">Zonular occludens toxin (Zot)</fullName>
    </submittedName>
</protein>
<evidence type="ECO:0000313" key="2">
    <source>
        <dbReference type="EMBL" id="GEM01994.1"/>
    </source>
</evidence>
<dbReference type="EMBL" id="FOXC01000025">
    <property type="protein sequence ID" value="SFP51205.1"/>
    <property type="molecule type" value="Genomic_DNA"/>
</dbReference>
<sequence>MAHHIFIQGALGSGKTFMMSLLAHYWKDKTQANGGHVQLFSNYELKDSKPMRDFETWYDVAQAQGSIVCWDEAQMAFSNRKWSKYGAGVATEVLMFTRKMQSVQIYCSPSINNVDSRIRQIVEILITVRKIGDKGFELHFRDFQTGEFMHKQFLPMWKAKRVFRLNLYDTFNMVQGFPLPQTEREGTEFFATLDEIHNNARGKRKNGRKQSISS</sequence>
<dbReference type="AlphaFoldDB" id="A0A1I5QY78"/>
<evidence type="ECO:0000313" key="4">
    <source>
        <dbReference type="Proteomes" id="UP000242243"/>
    </source>
</evidence>
<dbReference type="SUPFAM" id="SSF52540">
    <property type="entry name" value="P-loop containing nucleoside triphosphate hydrolases"/>
    <property type="match status" value="1"/>
</dbReference>
<gene>
    <name evidence="2" type="ORF">HHA03_15260</name>
    <name evidence="3" type="ORF">SAMN05421839_12544</name>
</gene>
<proteinExistence type="predicted"/>
<evidence type="ECO:0000313" key="3">
    <source>
        <dbReference type="EMBL" id="SFP51205.1"/>
    </source>
</evidence>
<dbReference type="Pfam" id="PF05707">
    <property type="entry name" value="Zot"/>
    <property type="match status" value="1"/>
</dbReference>
<organism evidence="3 4">
    <name type="scientific">Halolactibacillus halophilus</name>
    <dbReference type="NCBI Taxonomy" id="306540"/>
    <lineage>
        <taxon>Bacteria</taxon>
        <taxon>Bacillati</taxon>
        <taxon>Bacillota</taxon>
        <taxon>Bacilli</taxon>
        <taxon>Bacillales</taxon>
        <taxon>Bacillaceae</taxon>
        <taxon>Halolactibacillus</taxon>
    </lineage>
</organism>
<dbReference type="Gene3D" id="3.40.50.300">
    <property type="entry name" value="P-loop containing nucleotide triphosphate hydrolases"/>
    <property type="match status" value="1"/>
</dbReference>
<dbReference type="RefSeq" id="WP_089832623.1">
    <property type="nucleotide sequence ID" value="NZ_BJWI01000021.1"/>
</dbReference>